<accession>A0ABW0KWP4</accession>
<gene>
    <name evidence="1" type="ORF">ACFQDI_24120</name>
</gene>
<organism evidence="1 2">
    <name type="scientific">Prosthecobacter fluviatilis</name>
    <dbReference type="NCBI Taxonomy" id="445931"/>
    <lineage>
        <taxon>Bacteria</taxon>
        <taxon>Pseudomonadati</taxon>
        <taxon>Verrucomicrobiota</taxon>
        <taxon>Verrucomicrobiia</taxon>
        <taxon>Verrucomicrobiales</taxon>
        <taxon>Verrucomicrobiaceae</taxon>
        <taxon>Prosthecobacter</taxon>
    </lineage>
</organism>
<evidence type="ECO:0000313" key="2">
    <source>
        <dbReference type="Proteomes" id="UP001596052"/>
    </source>
</evidence>
<sequence>MHSLPGKVIMFCGTHRGEASDCVEWALEALCQGYDSPSLRILAGLIPPFTTFEVRDYATKALRELDISIPVGAAAISAYAKDLVLDIVVQPSLMQGSLRLLCDLCIAEDYQQDIYDFYLLRWAYDDLQQEPVQWYWNGADRSNIHQIILERCHAWLVEHNAKAT</sequence>
<comment type="caution">
    <text evidence="1">The sequence shown here is derived from an EMBL/GenBank/DDBJ whole genome shotgun (WGS) entry which is preliminary data.</text>
</comment>
<protein>
    <submittedName>
        <fullName evidence="1">Uncharacterized protein</fullName>
    </submittedName>
</protein>
<reference evidence="2" key="1">
    <citation type="journal article" date="2019" name="Int. J. Syst. Evol. Microbiol.">
        <title>The Global Catalogue of Microorganisms (GCM) 10K type strain sequencing project: providing services to taxonomists for standard genome sequencing and annotation.</title>
        <authorList>
            <consortium name="The Broad Institute Genomics Platform"/>
            <consortium name="The Broad Institute Genome Sequencing Center for Infectious Disease"/>
            <person name="Wu L."/>
            <person name="Ma J."/>
        </authorList>
    </citation>
    <scope>NUCLEOTIDE SEQUENCE [LARGE SCALE GENOMIC DNA]</scope>
    <source>
        <strain evidence="2">CGMCC 4.1469</strain>
    </source>
</reference>
<name>A0ABW0KWP4_9BACT</name>
<dbReference type="EMBL" id="JBHSMQ010000014">
    <property type="protein sequence ID" value="MFC5457978.1"/>
    <property type="molecule type" value="Genomic_DNA"/>
</dbReference>
<proteinExistence type="predicted"/>
<dbReference type="Proteomes" id="UP001596052">
    <property type="component" value="Unassembled WGS sequence"/>
</dbReference>
<evidence type="ECO:0000313" key="1">
    <source>
        <dbReference type="EMBL" id="MFC5457978.1"/>
    </source>
</evidence>
<dbReference type="RefSeq" id="WP_377171858.1">
    <property type="nucleotide sequence ID" value="NZ_JBHSMQ010000014.1"/>
</dbReference>
<keyword evidence="2" id="KW-1185">Reference proteome</keyword>